<keyword evidence="2" id="KW-0963">Cytoplasm</keyword>
<keyword evidence="4" id="KW-0744">Spermatogenesis</keyword>
<accession>A0A423UB30</accession>
<dbReference type="InterPro" id="IPR002999">
    <property type="entry name" value="Tudor"/>
</dbReference>
<evidence type="ECO:0000256" key="4">
    <source>
        <dbReference type="ARBA" id="ARBA00022871"/>
    </source>
</evidence>
<dbReference type="Gene3D" id="3.30.420.610">
    <property type="entry name" value="LOTUS domain-like"/>
    <property type="match status" value="2"/>
</dbReference>
<dbReference type="SUPFAM" id="SSF63748">
    <property type="entry name" value="Tudor/PWWP/MBT"/>
    <property type="match status" value="1"/>
</dbReference>
<evidence type="ECO:0008006" key="10">
    <source>
        <dbReference type="Google" id="ProtNLM"/>
    </source>
</evidence>
<dbReference type="Gene3D" id="2.40.50.90">
    <property type="match status" value="1"/>
</dbReference>
<name>A0A423UB30_PENVA</name>
<evidence type="ECO:0000256" key="1">
    <source>
        <dbReference type="ARBA" id="ARBA00004496"/>
    </source>
</evidence>
<dbReference type="EMBL" id="QCYY01000156">
    <property type="protein sequence ID" value="ROT85901.1"/>
    <property type="molecule type" value="Genomic_DNA"/>
</dbReference>
<dbReference type="InterPro" id="IPR035437">
    <property type="entry name" value="SNase_OB-fold_sf"/>
</dbReference>
<dbReference type="Pfam" id="PF00567">
    <property type="entry name" value="TUDOR"/>
    <property type="match status" value="1"/>
</dbReference>
<evidence type="ECO:0000256" key="3">
    <source>
        <dbReference type="ARBA" id="ARBA00022737"/>
    </source>
</evidence>
<feature type="domain" description="HTH OST-type" evidence="7">
    <location>
        <begin position="7"/>
        <end position="80"/>
    </location>
</feature>
<dbReference type="STRING" id="6689.A0A423UB30"/>
<feature type="domain" description="HTH OST-type" evidence="7">
    <location>
        <begin position="91"/>
        <end position="168"/>
    </location>
</feature>
<reference evidence="8 9" key="2">
    <citation type="submission" date="2019-01" db="EMBL/GenBank/DDBJ databases">
        <title>The decoding of complex shrimp genome reveals the adaptation for benthos swimmer, frequently molting mechanism and breeding impact on genome.</title>
        <authorList>
            <person name="Sun Y."/>
            <person name="Gao Y."/>
            <person name="Yu Y."/>
        </authorList>
    </citation>
    <scope>NUCLEOTIDE SEQUENCE [LARGE SCALE GENOMIC DNA]</scope>
    <source>
        <tissue evidence="8">Muscle</tissue>
    </source>
</reference>
<protein>
    <recommendedName>
        <fullName evidence="10">Tudor domain-containing protein 5</fullName>
    </recommendedName>
</protein>
<sequence length="484" mass="53963">MRTGKVLPSDVKNCIKQLIASYPDGLQLEKLNHTYWQMYGKRLMPFEYGFKDVVDMVLSLAGDVWVEEGAQGQVFLKVNRGEGDALLQEPPPSRIPMALREIFKTILNMNHGVCLLDDLLRQYEVRTGSRIDLTELGFTSVFDLIANLSDIMGMWRLGSGQFILYDLDNPPQSISNIPECAGTDSESPEHQQRNLSAETIDRLRRLVEVEYPGGLAIEELGLFGATLRDLDHEAYGYLTLEALLRNHPEVITVQMWGGAIRVMRDQSFVPPEERLKEAETRENASSGPQIPPEAVKPGSSYKCPDVKALMPPGEMVESGGGGGVLASPFLDDPARGADTLQALDALMDRMFEFYGSPIGGRYVVPNDFITIGFPVVALYASDLNFYRAIVTNLEDLTTLFFVDYGTICRCDYSSLRLLHRAFHKLPAQAIKATLCEVSPPGASRLWPRAASQRFLEMIQNKAFVAQIMASEVNSHVKKAWDFVM</sequence>
<dbReference type="OrthoDB" id="6372126at2759"/>
<comment type="subcellular location">
    <subcellularLocation>
        <location evidence="1">Cytoplasm</location>
    </subcellularLocation>
</comment>
<feature type="region of interest" description="Disordered" evidence="5">
    <location>
        <begin position="272"/>
        <end position="298"/>
    </location>
</feature>
<dbReference type="GO" id="GO:0030154">
    <property type="term" value="P:cell differentiation"/>
    <property type="evidence" value="ECO:0007669"/>
    <property type="project" value="UniProtKB-ARBA"/>
</dbReference>
<dbReference type="InterPro" id="IPR025605">
    <property type="entry name" value="OST-HTH/LOTUS_dom"/>
</dbReference>
<dbReference type="PANTHER" id="PTHR22948">
    <property type="entry name" value="TUDOR DOMAIN CONTAINING PROTEIN"/>
    <property type="match status" value="1"/>
</dbReference>
<comment type="caution">
    <text evidence="8">The sequence shown here is derived from an EMBL/GenBank/DDBJ whole genome shotgun (WGS) entry which is preliminary data.</text>
</comment>
<feature type="domain" description="Tudor" evidence="6">
    <location>
        <begin position="368"/>
        <end position="425"/>
    </location>
</feature>
<dbReference type="Pfam" id="PF12872">
    <property type="entry name" value="OST-HTH"/>
    <property type="match status" value="3"/>
</dbReference>
<dbReference type="InterPro" id="IPR041966">
    <property type="entry name" value="LOTUS-like"/>
</dbReference>
<evidence type="ECO:0000313" key="8">
    <source>
        <dbReference type="EMBL" id="ROT85901.1"/>
    </source>
</evidence>
<gene>
    <name evidence="8" type="ORF">C7M84_004160</name>
</gene>
<dbReference type="AlphaFoldDB" id="A0A423UB30"/>
<organism evidence="8 9">
    <name type="scientific">Penaeus vannamei</name>
    <name type="common">Whiteleg shrimp</name>
    <name type="synonym">Litopenaeus vannamei</name>
    <dbReference type="NCBI Taxonomy" id="6689"/>
    <lineage>
        <taxon>Eukaryota</taxon>
        <taxon>Metazoa</taxon>
        <taxon>Ecdysozoa</taxon>
        <taxon>Arthropoda</taxon>
        <taxon>Crustacea</taxon>
        <taxon>Multicrustacea</taxon>
        <taxon>Malacostraca</taxon>
        <taxon>Eumalacostraca</taxon>
        <taxon>Eucarida</taxon>
        <taxon>Decapoda</taxon>
        <taxon>Dendrobranchiata</taxon>
        <taxon>Penaeoidea</taxon>
        <taxon>Penaeidae</taxon>
        <taxon>Penaeus</taxon>
    </lineage>
</organism>
<evidence type="ECO:0000313" key="9">
    <source>
        <dbReference type="Proteomes" id="UP000283509"/>
    </source>
</evidence>
<evidence type="ECO:0000256" key="2">
    <source>
        <dbReference type="ARBA" id="ARBA00022490"/>
    </source>
</evidence>
<dbReference type="SMART" id="SM00333">
    <property type="entry name" value="TUDOR"/>
    <property type="match status" value="1"/>
</dbReference>
<dbReference type="CDD" id="cd08824">
    <property type="entry name" value="LOTUS"/>
    <property type="match status" value="1"/>
</dbReference>
<dbReference type="Proteomes" id="UP000283509">
    <property type="component" value="Unassembled WGS sequence"/>
</dbReference>
<proteinExistence type="predicted"/>
<dbReference type="GO" id="GO:0007283">
    <property type="term" value="P:spermatogenesis"/>
    <property type="evidence" value="ECO:0007669"/>
    <property type="project" value="UniProtKB-KW"/>
</dbReference>
<evidence type="ECO:0000259" key="7">
    <source>
        <dbReference type="PROSITE" id="PS51644"/>
    </source>
</evidence>
<evidence type="ECO:0000256" key="5">
    <source>
        <dbReference type="SAM" id="MobiDB-lite"/>
    </source>
</evidence>
<dbReference type="GO" id="GO:0005737">
    <property type="term" value="C:cytoplasm"/>
    <property type="evidence" value="ECO:0007669"/>
    <property type="project" value="UniProtKB-SubCell"/>
</dbReference>
<dbReference type="PROSITE" id="PS51644">
    <property type="entry name" value="HTH_OST"/>
    <property type="match status" value="2"/>
</dbReference>
<keyword evidence="4" id="KW-0221">Differentiation</keyword>
<keyword evidence="9" id="KW-1185">Reference proteome</keyword>
<dbReference type="PANTHER" id="PTHR22948:SF76">
    <property type="entry name" value="FI20010P1-RELATED"/>
    <property type="match status" value="1"/>
</dbReference>
<keyword evidence="3" id="KW-0677">Repeat</keyword>
<dbReference type="InterPro" id="IPR050621">
    <property type="entry name" value="Tudor_domain_containing"/>
</dbReference>
<dbReference type="Gene3D" id="2.30.30.140">
    <property type="match status" value="1"/>
</dbReference>
<feature type="compositionally biased region" description="Basic and acidic residues" evidence="5">
    <location>
        <begin position="272"/>
        <end position="282"/>
    </location>
</feature>
<reference evidence="8 9" key="1">
    <citation type="submission" date="2018-04" db="EMBL/GenBank/DDBJ databases">
        <authorList>
            <person name="Zhang X."/>
            <person name="Yuan J."/>
            <person name="Li F."/>
            <person name="Xiang J."/>
        </authorList>
    </citation>
    <scope>NUCLEOTIDE SEQUENCE [LARGE SCALE GENOMIC DNA]</scope>
    <source>
        <tissue evidence="8">Muscle</tissue>
    </source>
</reference>
<dbReference type="PROSITE" id="PS50304">
    <property type="entry name" value="TUDOR"/>
    <property type="match status" value="1"/>
</dbReference>
<evidence type="ECO:0000259" key="6">
    <source>
        <dbReference type="PROSITE" id="PS50304"/>
    </source>
</evidence>